<feature type="repeat" description="ANK" evidence="6">
    <location>
        <begin position="214"/>
        <end position="246"/>
    </location>
</feature>
<feature type="coiled-coil region" evidence="8">
    <location>
        <begin position="633"/>
        <end position="702"/>
    </location>
</feature>
<keyword evidence="4" id="KW-0067">ATP-binding</keyword>
<keyword evidence="7" id="KW-0808">Transferase</keyword>
<dbReference type="EC" id="2.4.2.-" evidence="7"/>
<evidence type="ECO:0000256" key="6">
    <source>
        <dbReference type="PROSITE-ProRule" id="PRU00023"/>
    </source>
</evidence>
<feature type="domain" description="Helicase ATP-binding" evidence="11">
    <location>
        <begin position="975"/>
        <end position="1149"/>
    </location>
</feature>
<feature type="domain" description="Helicase C-terminal" evidence="12">
    <location>
        <begin position="1173"/>
        <end position="1340"/>
    </location>
</feature>
<dbReference type="Gene3D" id="3.90.228.10">
    <property type="match status" value="1"/>
</dbReference>
<gene>
    <name evidence="13" type="ORF">EDS130_LOCUS30173</name>
</gene>
<evidence type="ECO:0000256" key="8">
    <source>
        <dbReference type="SAM" id="Coils"/>
    </source>
</evidence>
<evidence type="ECO:0000256" key="5">
    <source>
        <dbReference type="ARBA" id="ARBA00038040"/>
    </source>
</evidence>
<dbReference type="PROSITE" id="PS51192">
    <property type="entry name" value="HELICASE_ATP_BIND_1"/>
    <property type="match status" value="1"/>
</dbReference>
<dbReference type="EMBL" id="CAJNOJ010000209">
    <property type="protein sequence ID" value="CAF1292676.1"/>
    <property type="molecule type" value="Genomic_DNA"/>
</dbReference>
<dbReference type="SUPFAM" id="SSF56399">
    <property type="entry name" value="ADP-ribosylation"/>
    <property type="match status" value="1"/>
</dbReference>
<dbReference type="Pfam" id="PF00271">
    <property type="entry name" value="Helicase_C"/>
    <property type="match status" value="1"/>
</dbReference>
<evidence type="ECO:0000313" key="13">
    <source>
        <dbReference type="EMBL" id="CAF1292676.1"/>
    </source>
</evidence>
<proteinExistence type="inferred from homology"/>
<feature type="compositionally biased region" description="Polar residues" evidence="9">
    <location>
        <begin position="503"/>
        <end position="513"/>
    </location>
</feature>
<organism evidence="13 14">
    <name type="scientific">Adineta ricciae</name>
    <name type="common">Rotifer</name>
    <dbReference type="NCBI Taxonomy" id="249248"/>
    <lineage>
        <taxon>Eukaryota</taxon>
        <taxon>Metazoa</taxon>
        <taxon>Spiralia</taxon>
        <taxon>Gnathifera</taxon>
        <taxon>Rotifera</taxon>
        <taxon>Eurotatoria</taxon>
        <taxon>Bdelloidea</taxon>
        <taxon>Adinetida</taxon>
        <taxon>Adinetidae</taxon>
        <taxon>Adineta</taxon>
    </lineage>
</organism>
<dbReference type="Pfam" id="PF12796">
    <property type="entry name" value="Ank_2"/>
    <property type="match status" value="1"/>
</dbReference>
<dbReference type="Gene3D" id="1.25.40.20">
    <property type="entry name" value="Ankyrin repeat-containing domain"/>
    <property type="match status" value="1"/>
</dbReference>
<dbReference type="SMART" id="SM00847">
    <property type="entry name" value="HA2"/>
    <property type="match status" value="1"/>
</dbReference>
<dbReference type="InterPro" id="IPR007502">
    <property type="entry name" value="Helicase-assoc_dom"/>
</dbReference>
<dbReference type="CDD" id="cd17917">
    <property type="entry name" value="DEXHc_RHA-like"/>
    <property type="match status" value="1"/>
</dbReference>
<dbReference type="GO" id="GO:0004386">
    <property type="term" value="F:helicase activity"/>
    <property type="evidence" value="ECO:0007669"/>
    <property type="project" value="UniProtKB-KW"/>
</dbReference>
<keyword evidence="2" id="KW-0378">Hydrolase</keyword>
<feature type="repeat" description="ANK" evidence="6">
    <location>
        <begin position="161"/>
        <end position="185"/>
    </location>
</feature>
<dbReference type="InterPro" id="IPR014001">
    <property type="entry name" value="Helicase_ATP-bd"/>
</dbReference>
<keyword evidence="6" id="KW-0040">ANK repeat</keyword>
<evidence type="ECO:0000256" key="7">
    <source>
        <dbReference type="RuleBase" id="RU362114"/>
    </source>
</evidence>
<evidence type="ECO:0000256" key="9">
    <source>
        <dbReference type="SAM" id="MobiDB-lite"/>
    </source>
</evidence>
<dbReference type="InterPro" id="IPR012317">
    <property type="entry name" value="Poly(ADP-ribose)pol_cat_dom"/>
</dbReference>
<feature type="compositionally biased region" description="Basic and acidic residues" evidence="9">
    <location>
        <begin position="514"/>
        <end position="527"/>
    </location>
</feature>
<feature type="region of interest" description="Disordered" evidence="9">
    <location>
        <begin position="503"/>
        <end position="618"/>
    </location>
</feature>
<dbReference type="PROSITE" id="PS51194">
    <property type="entry name" value="HELICASE_CTER"/>
    <property type="match status" value="1"/>
</dbReference>
<dbReference type="GO" id="GO:0003723">
    <property type="term" value="F:RNA binding"/>
    <property type="evidence" value="ECO:0007669"/>
    <property type="project" value="TreeGrafter"/>
</dbReference>
<dbReference type="GO" id="GO:0003950">
    <property type="term" value="F:NAD+ poly-ADP-ribosyltransferase activity"/>
    <property type="evidence" value="ECO:0007669"/>
    <property type="project" value="UniProtKB-UniRule"/>
</dbReference>
<accession>A0A815D5E7</accession>
<evidence type="ECO:0000256" key="2">
    <source>
        <dbReference type="ARBA" id="ARBA00022801"/>
    </source>
</evidence>
<feature type="domain" description="PARP catalytic" evidence="10">
    <location>
        <begin position="2087"/>
        <end position="2268"/>
    </location>
</feature>
<keyword evidence="8" id="KW-0175">Coiled coil</keyword>
<evidence type="ECO:0000259" key="10">
    <source>
        <dbReference type="PROSITE" id="PS51059"/>
    </source>
</evidence>
<dbReference type="PROSITE" id="PS50297">
    <property type="entry name" value="ANK_REP_REGION"/>
    <property type="match status" value="2"/>
</dbReference>
<dbReference type="PANTHER" id="PTHR18934:SF91">
    <property type="entry name" value="PRE-MRNA-SPLICING FACTOR ATP-DEPENDENT RNA HELICASE PRP16"/>
    <property type="match status" value="1"/>
</dbReference>
<dbReference type="PANTHER" id="PTHR18934">
    <property type="entry name" value="ATP-DEPENDENT RNA HELICASE"/>
    <property type="match status" value="1"/>
</dbReference>
<dbReference type="SUPFAM" id="SSF52540">
    <property type="entry name" value="P-loop containing nucleoside triphosphate hydrolases"/>
    <property type="match status" value="1"/>
</dbReference>
<dbReference type="InterPro" id="IPR001650">
    <property type="entry name" value="Helicase_C-like"/>
</dbReference>
<evidence type="ECO:0000259" key="12">
    <source>
        <dbReference type="PROSITE" id="PS51194"/>
    </source>
</evidence>
<evidence type="ECO:0000256" key="3">
    <source>
        <dbReference type="ARBA" id="ARBA00022806"/>
    </source>
</evidence>
<keyword evidence="3" id="KW-0347">Helicase</keyword>
<comment type="similarity">
    <text evidence="5">Belongs to the DEAD box helicase family. DEAH subfamily. PRP16 sub-subfamily.</text>
</comment>
<feature type="compositionally biased region" description="Basic and acidic residues" evidence="9">
    <location>
        <begin position="566"/>
        <end position="575"/>
    </location>
</feature>
<dbReference type="InterPro" id="IPR002110">
    <property type="entry name" value="Ankyrin_rpt"/>
</dbReference>
<sequence length="2268" mass="261573">MSASNPSDEKYVKRCSEDIVQLIHRTIEQLQPKHSNTNSNSLHQNSVLNTGIYSFTLSKEQETDMDILRVKIERTIDKYYSSMGTLGQKYLLEFLVPYHFNEQQKRFTTSFSMDSLYPFECTLRGASASFDAFQAAWNGDVPSVRDFVQNYPTFKDRPGLHGTTLLYSAARNNHFPLVQYLVEKGQCSVNAQNLQELDKALRIDDGKYRAYPSAASTPLHAACFRGHLGIVEYLIGHGADYFIQNQVEETPIDNGKRQDNIRAYFENFLVLSYSRGTGPFPKEPIKEKCSEDAFDSVWEYKPFEKDHWTLCTPKDAEQLNRSLLVKDDEEMEQKIYFVADSVISHVSPIIFLRSEENKGKKNHLSWVRCRGSSIWNFDCYAVWQIMLTKHRNVHTNHVPSLKAFQLPEIFDSRFRIQTNCWYNCPAEVNLKMDHTMNYRRKIYRLKIDPIADEPLTFNFQSFTFTNDEKTIFGYIRWLPKLVSRSESSMKKFQFLDNFENLSQRDPIPYTTNMSREKSKPNSDHVPDDDADDLVSSPQSNLDDEGDDDEFPQDATENRNANNGDWSIHDLKNKDNNDDDDDDDTQSIHSDDSRSEGLNDYLDSASRGPQSVSTFHETKSAVDHKQLFAIRAELEKKAQMNHDLEEQLKRANEHMNKCLQESKEKSEKQKQDFENLREKIRFLNNEQQKLLEEKNHLQNIEKAIISNHYHNVESEIVQDFLTPKYSSILDYLKLTKIPLKNCPLDNIVKMSFQQTARTYTVTLVGFDAHHQRFKAILTQIRYLLRLQQSAKQFYQKKSDKITNSVKRILLQVRPRTQLWKEYHRLLLKLFNDQSQVYVTAFDKYINEIAKSLPEQMIFNDSNGVKQEIFSKTEDFMKKHSLLNQSQTFKEQALEQFIKENVLLQKNHLEKQPTKKSISTLEYFIEKIRNTLKTNAQFHGHEVKHYNQIPSLLQRLMIYYCSFKIQLPLFESAEELLSKIEHNVVTTIATSTGSGKSTLLPALLAAEGYDKILVTQPRRLPCTLIAERVNETMTTGKDSLSSKFAGWAVSGANSNPNAQVLYLTDGLLKEYLLYDENFIRRDTNINKSVVFFIDEVHERSVNIDHCLALLARILKIHPDLRLRMKIIISSATLDKTVPALFRQISDVKLSEFQMPQMGTLYPVTKCFRPNENVLNIVQELYVKERRRYDQILCFVSSVFEVTECCRLLKDITGGAIIAYPLIQSQQASEQQTFIDHGSVFFSTTVAETSLTFPQLKYVVDTGFINIPVYDPKSKRTILQTVRAAESTIKQRLGRLGRTQPGTYFALYDFKVEDKPFPTAQICQSDLMNIEFSLRKSPLKKGLNYMKEFFPDKPSQQTIDHTIKELKQLGILTDGPGEPLTAHGQALAKLPDFGSLAMSKCVLAALKTFHCGRDLIILSSILGVLNMSNILKAIPDQYKSVDGDFMTLINVLDDILLMKQTVSAKEFSLRRICEKQGLTKIQHNLRQALRRYSTLQRAFDLSVEYRKEAQVQSKNWESIAKSLNVLDDILLMKQTVSAKEFSLRRICEKQGLTKIQHNLRQALRRYSTLQRAFDLSVEYRKEAQVQSKNWESIAKSLLTGYSDQLFASMRELNGRSHVFVRYSGTTDDDIAEMDFNSTLSRKTFKIPPALILARDVRYSTSIRAKAILSFIGVIKPQWTQHVIERQFPLNTDEEKCLSSNNIFTKAKSEFSHLNNLLMDNTGIHLAGHAGTIFNAELYFRQQMIQEFRFKLENHSKPNTSEYVNLERNLEYVMSNPKIFLPMILRWKNQKQVKIEINPSMSSKTCEVVVKARPSDYKLVQEEFNAFLGWLRDCAVIRHPESGVSPRLLRGRDRTLYREIEERISHITDPDRTTIDLYKGTKGAQATRETRMEVVAHIAVCKFSCRVEGGFVRDWVVGKVTSRPAGPSSDPKTWIVMNKSIPSIHKEVVPSDLDCHLPPDGYFDVESFRDELHKYGITCKVYPLKWRYILLIDEEAQTGPFTMDLIEPHVVLTQDRIDFDVSNLSLEKGYTRELGMRVDIERRPYSIELETIVDNIAHKRFRILRPIDHFLNERIHKMTEIRGWKQLGDPFPVVPNPDPKYPSVLVALRDSSLLYKDLQKQLTGTIGSTTQIVSIEEVKNPLLEDSYESMKSIIARQCPSFDPNERHLFHGTKGPGIDGIRDYGFDDRYYSKEGNWGHGAYFADNPKKSDNYTHPDATDQTRVMYYSKVLLGIESRQTNANKELASAPRGFHSVAGTLGGYNEYIVYRFGQA</sequence>
<evidence type="ECO:0000256" key="4">
    <source>
        <dbReference type="ARBA" id="ARBA00022840"/>
    </source>
</evidence>
<dbReference type="Gene3D" id="1.20.120.1080">
    <property type="match status" value="1"/>
</dbReference>
<name>A0A815D5E7_ADIRI</name>
<keyword evidence="7" id="KW-0520">NAD</keyword>
<dbReference type="Gene3D" id="3.40.50.300">
    <property type="entry name" value="P-loop containing nucleotide triphosphate hydrolases"/>
    <property type="match status" value="2"/>
</dbReference>
<feature type="compositionally biased region" description="Acidic residues" evidence="9">
    <location>
        <begin position="541"/>
        <end position="551"/>
    </location>
</feature>
<dbReference type="GO" id="GO:0016787">
    <property type="term" value="F:hydrolase activity"/>
    <property type="evidence" value="ECO:0007669"/>
    <property type="project" value="UniProtKB-KW"/>
</dbReference>
<keyword evidence="7" id="KW-0328">Glycosyltransferase</keyword>
<keyword evidence="1" id="KW-0547">Nucleotide-binding</keyword>
<comment type="caution">
    <text evidence="13">The sequence shown here is derived from an EMBL/GenBank/DDBJ whole genome shotgun (WGS) entry which is preliminary data.</text>
</comment>
<evidence type="ECO:0000259" key="11">
    <source>
        <dbReference type="PROSITE" id="PS51192"/>
    </source>
</evidence>
<dbReference type="SUPFAM" id="SSF48403">
    <property type="entry name" value="Ankyrin repeat"/>
    <property type="match status" value="1"/>
</dbReference>
<dbReference type="SMART" id="SM00248">
    <property type="entry name" value="ANK"/>
    <property type="match status" value="2"/>
</dbReference>
<dbReference type="InterPro" id="IPR027417">
    <property type="entry name" value="P-loop_NTPase"/>
</dbReference>
<dbReference type="OrthoDB" id="9986332at2759"/>
<evidence type="ECO:0000313" key="14">
    <source>
        <dbReference type="Proteomes" id="UP000663852"/>
    </source>
</evidence>
<evidence type="ECO:0000256" key="1">
    <source>
        <dbReference type="ARBA" id="ARBA00022741"/>
    </source>
</evidence>
<reference evidence="13" key="1">
    <citation type="submission" date="2021-02" db="EMBL/GenBank/DDBJ databases">
        <authorList>
            <person name="Nowell W R."/>
        </authorList>
    </citation>
    <scope>NUCLEOTIDE SEQUENCE</scope>
</reference>
<dbReference type="PROSITE" id="PS50088">
    <property type="entry name" value="ANK_REPEAT"/>
    <property type="match status" value="2"/>
</dbReference>
<dbReference type="GO" id="GO:0005524">
    <property type="term" value="F:ATP binding"/>
    <property type="evidence" value="ECO:0007669"/>
    <property type="project" value="UniProtKB-KW"/>
</dbReference>
<protein>
    <recommendedName>
        <fullName evidence="7">Poly [ADP-ribose] polymerase</fullName>
        <shortName evidence="7">PARP</shortName>
        <ecNumber evidence="7">2.4.2.-</ecNumber>
    </recommendedName>
</protein>
<dbReference type="Proteomes" id="UP000663852">
    <property type="component" value="Unassembled WGS sequence"/>
</dbReference>
<dbReference type="InterPro" id="IPR036770">
    <property type="entry name" value="Ankyrin_rpt-contain_sf"/>
</dbReference>
<dbReference type="PROSITE" id="PS51059">
    <property type="entry name" value="PARP_CATALYTIC"/>
    <property type="match status" value="1"/>
</dbReference>
<dbReference type="Pfam" id="PF00644">
    <property type="entry name" value="PARP"/>
    <property type="match status" value="1"/>
</dbReference>